<organism evidence="2">
    <name type="scientific">marine sediment metagenome</name>
    <dbReference type="NCBI Taxonomy" id="412755"/>
    <lineage>
        <taxon>unclassified sequences</taxon>
        <taxon>metagenomes</taxon>
        <taxon>ecological metagenomes</taxon>
    </lineage>
</organism>
<proteinExistence type="predicted"/>
<evidence type="ECO:0000256" key="1">
    <source>
        <dbReference type="SAM" id="MobiDB-lite"/>
    </source>
</evidence>
<reference evidence="2" key="1">
    <citation type="journal article" date="2015" name="Nature">
        <title>Complex archaea that bridge the gap between prokaryotes and eukaryotes.</title>
        <authorList>
            <person name="Spang A."/>
            <person name="Saw J.H."/>
            <person name="Jorgensen S.L."/>
            <person name="Zaremba-Niedzwiedzka K."/>
            <person name="Martijn J."/>
            <person name="Lind A.E."/>
            <person name="van Eijk R."/>
            <person name="Schleper C."/>
            <person name="Guy L."/>
            <person name="Ettema T.J."/>
        </authorList>
    </citation>
    <scope>NUCLEOTIDE SEQUENCE</scope>
</reference>
<evidence type="ECO:0000313" key="2">
    <source>
        <dbReference type="EMBL" id="KKK80081.1"/>
    </source>
</evidence>
<feature type="compositionally biased region" description="Basic and acidic residues" evidence="1">
    <location>
        <begin position="1"/>
        <end position="11"/>
    </location>
</feature>
<dbReference type="EMBL" id="LAZR01053740">
    <property type="protein sequence ID" value="KKK80081.1"/>
    <property type="molecule type" value="Genomic_DNA"/>
</dbReference>
<feature type="compositionally biased region" description="Low complexity" evidence="1">
    <location>
        <begin position="24"/>
        <end position="36"/>
    </location>
</feature>
<gene>
    <name evidence="2" type="ORF">LCGC14_2827030</name>
</gene>
<sequence>MPGHTPRERGKSAGKSQKKKGLKKALAAPNTKAAAKLATRKKVLTGLLS</sequence>
<feature type="region of interest" description="Disordered" evidence="1">
    <location>
        <begin position="1"/>
        <end position="36"/>
    </location>
</feature>
<accession>A0A0F9B6C5</accession>
<protein>
    <submittedName>
        <fullName evidence="2">Uncharacterized protein</fullName>
    </submittedName>
</protein>
<dbReference type="AlphaFoldDB" id="A0A0F9B6C5"/>
<comment type="caution">
    <text evidence="2">The sequence shown here is derived from an EMBL/GenBank/DDBJ whole genome shotgun (WGS) entry which is preliminary data.</text>
</comment>
<name>A0A0F9B6C5_9ZZZZ</name>
<feature type="non-terminal residue" evidence="2">
    <location>
        <position position="1"/>
    </location>
</feature>